<dbReference type="GO" id="GO:0000271">
    <property type="term" value="P:polysaccharide biosynthetic process"/>
    <property type="evidence" value="ECO:0007669"/>
    <property type="project" value="TreeGrafter"/>
</dbReference>
<dbReference type="SUPFAM" id="SSF53383">
    <property type="entry name" value="PLP-dependent transferases"/>
    <property type="match status" value="1"/>
</dbReference>
<sequence length="376" mass="42623">MIPLNKPCIKSASGKYGGYADFMFSNFRGLNSYVLSSAADGLHLIYKSLYEKRGTLKVGVSPLACFQAIYPIVQNGHIPVFVDIDDKTFNMDIDNLMKYPVVDVLEVIHFGGNPNEMDVLCEWARNKHVLLIEDCAQALGAYYKGKMVGNFGDYSVFSLIKNLYSISGGLLLSKGMMTHTYPLLPEQIVLYKRIKRFLEAHCSYKKCNLYNILYYILLSIKERGGGYINEKCFQLSDTVMKEVVACMSQITDYNTVRVTNAEYMVNLIDDSKYVVQQVIEGGTSNRNRLLFKSVNIPAIDIIKYLRKHGIAANNLTQNYLNGYQPNVKEDSVLSGYCNSSDIQCYENTFPFIFSIPNSPFLSKEEMNYITKLLNKL</sequence>
<dbReference type="Proteomes" id="UP000283310">
    <property type="component" value="Unassembled WGS sequence"/>
</dbReference>
<dbReference type="EMBL" id="QRTW01000012">
    <property type="protein sequence ID" value="RGR13932.1"/>
    <property type="molecule type" value="Genomic_DNA"/>
</dbReference>
<dbReference type="Pfam" id="PF01041">
    <property type="entry name" value="DegT_DnrJ_EryC1"/>
    <property type="match status" value="1"/>
</dbReference>
<dbReference type="InterPro" id="IPR015422">
    <property type="entry name" value="PyrdxlP-dep_Trfase_small"/>
</dbReference>
<proteinExistence type="inferred from homology"/>
<dbReference type="InterPro" id="IPR000653">
    <property type="entry name" value="DegT/StrS_aminotransferase"/>
</dbReference>
<gene>
    <name evidence="3" type="ORF">DWY65_08505</name>
</gene>
<evidence type="ECO:0000256" key="2">
    <source>
        <dbReference type="RuleBase" id="RU004508"/>
    </source>
</evidence>
<dbReference type="InterPro" id="IPR015421">
    <property type="entry name" value="PyrdxlP-dep_Trfase_major"/>
</dbReference>
<evidence type="ECO:0000256" key="1">
    <source>
        <dbReference type="ARBA" id="ARBA00037999"/>
    </source>
</evidence>
<organism evidence="3 4">
    <name type="scientific">Bacteroides stercoris</name>
    <dbReference type="NCBI Taxonomy" id="46506"/>
    <lineage>
        <taxon>Bacteria</taxon>
        <taxon>Pseudomonadati</taxon>
        <taxon>Bacteroidota</taxon>
        <taxon>Bacteroidia</taxon>
        <taxon>Bacteroidales</taxon>
        <taxon>Bacteroidaceae</taxon>
        <taxon>Bacteroides</taxon>
    </lineage>
</organism>
<dbReference type="GO" id="GO:0030170">
    <property type="term" value="F:pyridoxal phosphate binding"/>
    <property type="evidence" value="ECO:0007669"/>
    <property type="project" value="TreeGrafter"/>
</dbReference>
<reference evidence="3 4" key="1">
    <citation type="submission" date="2018-08" db="EMBL/GenBank/DDBJ databases">
        <title>A genome reference for cultivated species of the human gut microbiota.</title>
        <authorList>
            <person name="Zou Y."/>
            <person name="Xue W."/>
            <person name="Luo G."/>
        </authorList>
    </citation>
    <scope>NUCLEOTIDE SEQUENCE [LARGE SCALE GENOMIC DNA]</scope>
    <source>
        <strain evidence="3 4">AF26-20BH</strain>
    </source>
</reference>
<evidence type="ECO:0000313" key="3">
    <source>
        <dbReference type="EMBL" id="RGR13932.1"/>
    </source>
</evidence>
<evidence type="ECO:0000313" key="4">
    <source>
        <dbReference type="Proteomes" id="UP000283310"/>
    </source>
</evidence>
<dbReference type="AlphaFoldDB" id="A0A412DNV4"/>
<dbReference type="InterPro" id="IPR015424">
    <property type="entry name" value="PyrdxlP-dep_Trfase"/>
</dbReference>
<evidence type="ECO:0008006" key="5">
    <source>
        <dbReference type="Google" id="ProtNLM"/>
    </source>
</evidence>
<dbReference type="GO" id="GO:0008483">
    <property type="term" value="F:transaminase activity"/>
    <property type="evidence" value="ECO:0007669"/>
    <property type="project" value="TreeGrafter"/>
</dbReference>
<dbReference type="PANTHER" id="PTHR30244:SF34">
    <property type="entry name" value="DTDP-4-AMINO-4,6-DIDEOXYGALACTOSE TRANSAMINASE"/>
    <property type="match status" value="1"/>
</dbReference>
<dbReference type="RefSeq" id="WP_117903658.1">
    <property type="nucleotide sequence ID" value="NZ_CAXSRQ010000004.1"/>
</dbReference>
<dbReference type="PANTHER" id="PTHR30244">
    <property type="entry name" value="TRANSAMINASE"/>
    <property type="match status" value="1"/>
</dbReference>
<comment type="similarity">
    <text evidence="1 2">Belongs to the DegT/DnrJ/EryC1 family.</text>
</comment>
<keyword evidence="2" id="KW-0663">Pyridoxal phosphate</keyword>
<protein>
    <recommendedName>
        <fullName evidence="5">DegT/DnrJ/EryC1/StrS aminotransferase family protein</fullName>
    </recommendedName>
</protein>
<dbReference type="Gene3D" id="3.90.1150.10">
    <property type="entry name" value="Aspartate Aminotransferase, domain 1"/>
    <property type="match status" value="1"/>
</dbReference>
<name>A0A412DNV4_BACSE</name>
<dbReference type="Gene3D" id="3.40.640.10">
    <property type="entry name" value="Type I PLP-dependent aspartate aminotransferase-like (Major domain)"/>
    <property type="match status" value="1"/>
</dbReference>
<accession>A0A412DNV4</accession>
<comment type="caution">
    <text evidence="3">The sequence shown here is derived from an EMBL/GenBank/DDBJ whole genome shotgun (WGS) entry which is preliminary data.</text>
</comment>